<reference evidence="1 2" key="1">
    <citation type="submission" date="2015-01" db="EMBL/GenBank/DDBJ databases">
        <title>Evolution of Trichinella species and genotypes.</title>
        <authorList>
            <person name="Korhonen P.K."/>
            <person name="Edoardo P."/>
            <person name="Giuseppe L.R."/>
            <person name="Gasser R.B."/>
        </authorList>
    </citation>
    <scope>NUCLEOTIDE SEQUENCE [LARGE SCALE GENOMIC DNA]</scope>
    <source>
        <strain evidence="1">ISS417</strain>
    </source>
</reference>
<evidence type="ECO:0000313" key="2">
    <source>
        <dbReference type="Proteomes" id="UP000055048"/>
    </source>
</evidence>
<organism evidence="1 2">
    <name type="scientific">Trichinella murrelli</name>
    <dbReference type="NCBI Taxonomy" id="144512"/>
    <lineage>
        <taxon>Eukaryota</taxon>
        <taxon>Metazoa</taxon>
        <taxon>Ecdysozoa</taxon>
        <taxon>Nematoda</taxon>
        <taxon>Enoplea</taxon>
        <taxon>Dorylaimia</taxon>
        <taxon>Trichinellida</taxon>
        <taxon>Trichinellidae</taxon>
        <taxon>Trichinella</taxon>
    </lineage>
</organism>
<dbReference type="EMBL" id="JYDJ01000234">
    <property type="protein sequence ID" value="KRX39410.1"/>
    <property type="molecule type" value="Genomic_DNA"/>
</dbReference>
<dbReference type="Proteomes" id="UP000055048">
    <property type="component" value="Unassembled WGS sequence"/>
</dbReference>
<evidence type="ECO:0000313" key="1">
    <source>
        <dbReference type="EMBL" id="KRX39410.1"/>
    </source>
</evidence>
<accession>A0A0V0TK60</accession>
<comment type="caution">
    <text evidence="1">The sequence shown here is derived from an EMBL/GenBank/DDBJ whole genome shotgun (WGS) entry which is preliminary data.</text>
</comment>
<gene>
    <name evidence="1" type="ORF">T05_15043</name>
</gene>
<name>A0A0V0TK60_9BILA</name>
<protein>
    <submittedName>
        <fullName evidence="1">Uncharacterized protein</fullName>
    </submittedName>
</protein>
<dbReference type="AlphaFoldDB" id="A0A0V0TK60"/>
<keyword evidence="2" id="KW-1185">Reference proteome</keyword>
<proteinExistence type="predicted"/>
<sequence length="87" mass="9869">MDLNGFVCVVCNVEWDPEWLAKGVVGLDYRLVEARLVISDWSSIINRVIIDQKNTSCHRSPCTIILAVYDQLFRFACPIVLLASLIE</sequence>
<dbReference type="OrthoDB" id="10448073at2759"/>